<dbReference type="Gene3D" id="3.40.50.1240">
    <property type="entry name" value="Phosphoglycerate mutase-like"/>
    <property type="match status" value="1"/>
</dbReference>
<evidence type="ECO:0000256" key="2">
    <source>
        <dbReference type="ARBA" id="ARBA00012028"/>
    </source>
</evidence>
<name>A0ABW1G285_9ACTN</name>
<dbReference type="EMBL" id="JBHSQJ010000054">
    <property type="protein sequence ID" value="MFC5908292.1"/>
    <property type="molecule type" value="Genomic_DNA"/>
</dbReference>
<protein>
    <recommendedName>
        <fullName evidence="2">phosphoglycerate mutase (2,3-diphosphoglycerate-dependent)</fullName>
        <ecNumber evidence="2">5.4.2.11</ecNumber>
    </recommendedName>
</protein>
<evidence type="ECO:0000313" key="6">
    <source>
        <dbReference type="EMBL" id="MFC5908292.1"/>
    </source>
</evidence>
<comment type="caution">
    <text evidence="6">The sequence shown here is derived from an EMBL/GenBank/DDBJ whole genome shotgun (WGS) entry which is preliminary data.</text>
</comment>
<evidence type="ECO:0000256" key="5">
    <source>
        <dbReference type="SAM" id="MobiDB-lite"/>
    </source>
</evidence>
<gene>
    <name evidence="6" type="ORF">ACFP3V_13860</name>
</gene>
<evidence type="ECO:0000256" key="1">
    <source>
        <dbReference type="ARBA" id="ARBA00006717"/>
    </source>
</evidence>
<reference evidence="7" key="1">
    <citation type="journal article" date="2019" name="Int. J. Syst. Evol. Microbiol.">
        <title>The Global Catalogue of Microorganisms (GCM) 10K type strain sequencing project: providing services to taxonomists for standard genome sequencing and annotation.</title>
        <authorList>
            <consortium name="The Broad Institute Genomics Platform"/>
            <consortium name="The Broad Institute Genome Sequencing Center for Infectious Disease"/>
            <person name="Wu L."/>
            <person name="Ma J."/>
        </authorList>
    </citation>
    <scope>NUCLEOTIDE SEQUENCE [LARGE SCALE GENOMIC DNA]</scope>
    <source>
        <strain evidence="7">JCM 4816</strain>
    </source>
</reference>
<dbReference type="EC" id="5.4.2.11" evidence="2"/>
<proteinExistence type="inferred from homology"/>
<dbReference type="InterPro" id="IPR005952">
    <property type="entry name" value="Phosphogly_mut1"/>
</dbReference>
<evidence type="ECO:0000256" key="3">
    <source>
        <dbReference type="ARBA" id="ARBA00023152"/>
    </source>
</evidence>
<sequence length="256" mass="27663">MALTDPHPRPQPRPYPAAARRGAPRRLFPGLPGPAALTAVRHGQSTANAAFAAAEAAGALDVGITCRDADLRLTARGRAEAAALGRWLCGGRTPDSVWVSPYLRTVETAEIALAEVAAAGLPEPGVVVEERFRDRELGILEMLTSAAIELRHPEEAERRRRLGELRWRPPGGESLADVALRVRSALRDLYESEPDRRVLVVAHDATVLMLRHILDDLPEEELAGLPAVANTSVTHWSRPSPAAGLTLTAWNTLPHL</sequence>
<comment type="similarity">
    <text evidence="1">Belongs to the phosphoglycerate mutase family. BPG-dependent PGAM subfamily.</text>
</comment>
<dbReference type="RefSeq" id="WP_380583286.1">
    <property type="nucleotide sequence ID" value="NZ_JBHSQJ010000054.1"/>
</dbReference>
<dbReference type="Proteomes" id="UP001596174">
    <property type="component" value="Unassembled WGS sequence"/>
</dbReference>
<dbReference type="Pfam" id="PF00300">
    <property type="entry name" value="His_Phos_1"/>
    <property type="match status" value="1"/>
</dbReference>
<dbReference type="PANTHER" id="PTHR11931">
    <property type="entry name" value="PHOSPHOGLYCERATE MUTASE"/>
    <property type="match status" value="1"/>
</dbReference>
<dbReference type="SMART" id="SM00855">
    <property type="entry name" value="PGAM"/>
    <property type="match status" value="1"/>
</dbReference>
<evidence type="ECO:0000256" key="4">
    <source>
        <dbReference type="ARBA" id="ARBA00023235"/>
    </source>
</evidence>
<keyword evidence="3" id="KW-0324">Glycolysis</keyword>
<accession>A0ABW1G285</accession>
<dbReference type="SUPFAM" id="SSF53254">
    <property type="entry name" value="Phosphoglycerate mutase-like"/>
    <property type="match status" value="1"/>
</dbReference>
<dbReference type="InterPro" id="IPR029033">
    <property type="entry name" value="His_PPase_superfam"/>
</dbReference>
<feature type="region of interest" description="Disordered" evidence="5">
    <location>
        <begin position="1"/>
        <end position="24"/>
    </location>
</feature>
<dbReference type="InterPro" id="IPR013078">
    <property type="entry name" value="His_Pase_superF_clade-1"/>
</dbReference>
<organism evidence="6 7">
    <name type="scientific">Streptacidiphilus monticola</name>
    <dbReference type="NCBI Taxonomy" id="2161674"/>
    <lineage>
        <taxon>Bacteria</taxon>
        <taxon>Bacillati</taxon>
        <taxon>Actinomycetota</taxon>
        <taxon>Actinomycetes</taxon>
        <taxon>Kitasatosporales</taxon>
        <taxon>Streptomycetaceae</taxon>
        <taxon>Streptacidiphilus</taxon>
    </lineage>
</organism>
<dbReference type="CDD" id="cd07067">
    <property type="entry name" value="HP_PGM_like"/>
    <property type="match status" value="1"/>
</dbReference>
<evidence type="ECO:0000313" key="7">
    <source>
        <dbReference type="Proteomes" id="UP001596174"/>
    </source>
</evidence>
<keyword evidence="4" id="KW-0413">Isomerase</keyword>
<keyword evidence="7" id="KW-1185">Reference proteome</keyword>